<sequence>MIHFSDIHHVDLPAIPANPIPPNDPGKLLILDSRAGGVFLDPNPHVGVVGKFREWEMPKQMLFSHSN</sequence>
<name>A0A8X6Y2T6_9ARAC</name>
<evidence type="ECO:0000313" key="1">
    <source>
        <dbReference type="EMBL" id="GFY61889.1"/>
    </source>
</evidence>
<proteinExistence type="predicted"/>
<protein>
    <submittedName>
        <fullName evidence="1">Uncharacterized protein</fullName>
    </submittedName>
</protein>
<evidence type="ECO:0000313" key="2">
    <source>
        <dbReference type="Proteomes" id="UP000886998"/>
    </source>
</evidence>
<dbReference type="EMBL" id="BMAV01013881">
    <property type="protein sequence ID" value="GFY61889.1"/>
    <property type="molecule type" value="Genomic_DNA"/>
</dbReference>
<dbReference type="Proteomes" id="UP000886998">
    <property type="component" value="Unassembled WGS sequence"/>
</dbReference>
<dbReference type="AlphaFoldDB" id="A0A8X6Y2T6"/>
<reference evidence="1" key="1">
    <citation type="submission" date="2020-08" db="EMBL/GenBank/DDBJ databases">
        <title>Multicomponent nature underlies the extraordinary mechanical properties of spider dragline silk.</title>
        <authorList>
            <person name="Kono N."/>
            <person name="Nakamura H."/>
            <person name="Mori M."/>
            <person name="Yoshida Y."/>
            <person name="Ohtoshi R."/>
            <person name="Malay A.D."/>
            <person name="Moran D.A.P."/>
            <person name="Tomita M."/>
            <person name="Numata K."/>
            <person name="Arakawa K."/>
        </authorList>
    </citation>
    <scope>NUCLEOTIDE SEQUENCE</scope>
</reference>
<keyword evidence="2" id="KW-1185">Reference proteome</keyword>
<accession>A0A8X6Y2T6</accession>
<organism evidence="1 2">
    <name type="scientific">Trichonephila inaurata madagascariensis</name>
    <dbReference type="NCBI Taxonomy" id="2747483"/>
    <lineage>
        <taxon>Eukaryota</taxon>
        <taxon>Metazoa</taxon>
        <taxon>Ecdysozoa</taxon>
        <taxon>Arthropoda</taxon>
        <taxon>Chelicerata</taxon>
        <taxon>Arachnida</taxon>
        <taxon>Araneae</taxon>
        <taxon>Araneomorphae</taxon>
        <taxon>Entelegynae</taxon>
        <taxon>Araneoidea</taxon>
        <taxon>Nephilidae</taxon>
        <taxon>Trichonephila</taxon>
        <taxon>Trichonephila inaurata</taxon>
    </lineage>
</organism>
<gene>
    <name evidence="1" type="ORF">TNIN_382091</name>
</gene>
<comment type="caution">
    <text evidence="1">The sequence shown here is derived from an EMBL/GenBank/DDBJ whole genome shotgun (WGS) entry which is preliminary data.</text>
</comment>